<evidence type="ECO:0000256" key="1">
    <source>
        <dbReference type="ARBA" id="ARBA00001946"/>
    </source>
</evidence>
<evidence type="ECO:0000259" key="10">
    <source>
        <dbReference type="Pfam" id="PF01743"/>
    </source>
</evidence>
<name>A0A833L1G6_UNCSA</name>
<evidence type="ECO:0000256" key="5">
    <source>
        <dbReference type="ARBA" id="ARBA00022723"/>
    </source>
</evidence>
<feature type="domain" description="CCA-adding enzyme C-terminal" evidence="12">
    <location>
        <begin position="297"/>
        <end position="437"/>
    </location>
</feature>
<keyword evidence="4" id="KW-0548">Nucleotidyltransferase</keyword>
<dbReference type="Proteomes" id="UP000488506">
    <property type="component" value="Unassembled WGS sequence"/>
</dbReference>
<evidence type="ECO:0000256" key="6">
    <source>
        <dbReference type="ARBA" id="ARBA00022741"/>
    </source>
</evidence>
<dbReference type="InterPro" id="IPR032828">
    <property type="entry name" value="PolyA_RNA-bd"/>
</dbReference>
<dbReference type="Pfam" id="PF13735">
    <property type="entry name" value="tRNA_NucTran2_2"/>
    <property type="match status" value="1"/>
</dbReference>
<keyword evidence="2 9" id="KW-0808">Transferase</keyword>
<comment type="cofactor">
    <cofactor evidence="1">
        <name>Mg(2+)</name>
        <dbReference type="ChEBI" id="CHEBI:18420"/>
    </cofactor>
</comment>
<dbReference type="GO" id="GO:0000166">
    <property type="term" value="F:nucleotide binding"/>
    <property type="evidence" value="ECO:0007669"/>
    <property type="project" value="UniProtKB-KW"/>
</dbReference>
<dbReference type="InterPro" id="IPR043519">
    <property type="entry name" value="NT_sf"/>
</dbReference>
<dbReference type="EMBL" id="WPAF01000008">
    <property type="protein sequence ID" value="KAF0134471.1"/>
    <property type="molecule type" value="Genomic_DNA"/>
</dbReference>
<dbReference type="Pfam" id="PF01743">
    <property type="entry name" value="PolyA_pol"/>
    <property type="match status" value="1"/>
</dbReference>
<evidence type="ECO:0000259" key="11">
    <source>
        <dbReference type="Pfam" id="PF12627"/>
    </source>
</evidence>
<evidence type="ECO:0000259" key="12">
    <source>
        <dbReference type="Pfam" id="PF13735"/>
    </source>
</evidence>
<evidence type="ECO:0000313" key="14">
    <source>
        <dbReference type="Proteomes" id="UP000488506"/>
    </source>
</evidence>
<dbReference type="Pfam" id="PF12627">
    <property type="entry name" value="PolyA_pol_RNAbd"/>
    <property type="match status" value="1"/>
</dbReference>
<evidence type="ECO:0000256" key="2">
    <source>
        <dbReference type="ARBA" id="ARBA00022679"/>
    </source>
</evidence>
<dbReference type="SUPFAM" id="SSF81301">
    <property type="entry name" value="Nucleotidyltransferase"/>
    <property type="match status" value="1"/>
</dbReference>
<dbReference type="GO" id="GO:0000049">
    <property type="term" value="F:tRNA binding"/>
    <property type="evidence" value="ECO:0007669"/>
    <property type="project" value="TreeGrafter"/>
</dbReference>
<dbReference type="GO" id="GO:0008033">
    <property type="term" value="P:tRNA processing"/>
    <property type="evidence" value="ECO:0007669"/>
    <property type="project" value="UniProtKB-KW"/>
</dbReference>
<dbReference type="Gene3D" id="1.10.3090.10">
    <property type="entry name" value="cca-adding enzyme, domain 2"/>
    <property type="match status" value="1"/>
</dbReference>
<dbReference type="GO" id="GO:0046872">
    <property type="term" value="F:metal ion binding"/>
    <property type="evidence" value="ECO:0007669"/>
    <property type="project" value="UniProtKB-KW"/>
</dbReference>
<protein>
    <submittedName>
        <fullName evidence="13">PolyA polymerase</fullName>
    </submittedName>
</protein>
<dbReference type="InterPro" id="IPR032810">
    <property type="entry name" value="CCA-adding_enz_C"/>
</dbReference>
<accession>A0A833L1G6</accession>
<keyword evidence="8 9" id="KW-0694">RNA-binding</keyword>
<dbReference type="SUPFAM" id="SSF81891">
    <property type="entry name" value="Poly A polymerase C-terminal region-like"/>
    <property type="match status" value="1"/>
</dbReference>
<dbReference type="Gene3D" id="1.10.246.80">
    <property type="match status" value="1"/>
</dbReference>
<dbReference type="InterPro" id="IPR050264">
    <property type="entry name" value="Bact_CCA-adding_enz_type3_sf"/>
</dbReference>
<evidence type="ECO:0000313" key="13">
    <source>
        <dbReference type="EMBL" id="KAF0134471.1"/>
    </source>
</evidence>
<dbReference type="InterPro" id="IPR002646">
    <property type="entry name" value="PolA_pol_head_dom"/>
</dbReference>
<feature type="domain" description="Poly A polymerase head" evidence="10">
    <location>
        <begin position="25"/>
        <end position="145"/>
    </location>
</feature>
<dbReference type="Gene3D" id="3.30.460.10">
    <property type="entry name" value="Beta Polymerase, domain 2"/>
    <property type="match status" value="1"/>
</dbReference>
<keyword evidence="6" id="KW-0547">Nucleotide-binding</keyword>
<keyword evidence="7" id="KW-0460">Magnesium</keyword>
<evidence type="ECO:0000256" key="8">
    <source>
        <dbReference type="ARBA" id="ARBA00022884"/>
    </source>
</evidence>
<comment type="caution">
    <text evidence="13">The sequence shown here is derived from an EMBL/GenBank/DDBJ whole genome shotgun (WGS) entry which is preliminary data.</text>
</comment>
<dbReference type="PANTHER" id="PTHR46173">
    <property type="entry name" value="CCA TRNA NUCLEOTIDYLTRANSFERASE 1, MITOCHONDRIAL"/>
    <property type="match status" value="1"/>
</dbReference>
<dbReference type="CDD" id="cd05398">
    <property type="entry name" value="NT_ClassII-CCAase"/>
    <property type="match status" value="1"/>
</dbReference>
<comment type="similarity">
    <text evidence="9">Belongs to the tRNA nucleotidyltransferase/poly(A) polymerase family.</text>
</comment>
<organism evidence="13 14">
    <name type="scientific">Candidatus Saganbacteria bacterium</name>
    <dbReference type="NCBI Taxonomy" id="2575572"/>
    <lineage>
        <taxon>Bacteria</taxon>
        <taxon>Bacillati</taxon>
        <taxon>Saganbacteria</taxon>
    </lineage>
</organism>
<dbReference type="AlphaFoldDB" id="A0A833L1G6"/>
<proteinExistence type="inferred from homology"/>
<sequence>MFEKQNFPNEALIILQTLKEKGYKCYFVGGCIRDLLLGILPQEFDLATDADPKTVASLFEKVIPTGIDFGTVTVLVNGKSFEITTFRKDEKYTDGRHPTSVIFSKDINEDLSRRDFTVNAMAYDPETGALIDNYNGQADIKHKIIKTVGNPETRFKEDGLRAMRACRFAATLNFAIDEKTFSAISKTLNVVKKVALERVHDEIVKMLKAEKPSGGFEFMRKSGLLKLFIPELENCVGVEQPPNYHKYDVYWHNLYSCDAAPKDNLIVRLAALLHDVAKPSCKVDLTFYNHDKAGVKMAEIILKRLKFGNSGIKSVCNLISNHMFDYKSEWSDSAVRRFMCRAGVENLPNLFALRVSDTKAMENEINVDYLKELQARIDKIIAEENALHIKDLKVDGKDIMKELAIAPGKKVGQLLEELLEKVIDDPKLNDREKLLELIRKHA</sequence>
<dbReference type="GO" id="GO:0016779">
    <property type="term" value="F:nucleotidyltransferase activity"/>
    <property type="evidence" value="ECO:0007669"/>
    <property type="project" value="UniProtKB-KW"/>
</dbReference>
<evidence type="ECO:0000256" key="9">
    <source>
        <dbReference type="RuleBase" id="RU003953"/>
    </source>
</evidence>
<evidence type="ECO:0000256" key="7">
    <source>
        <dbReference type="ARBA" id="ARBA00022842"/>
    </source>
</evidence>
<evidence type="ECO:0000256" key="4">
    <source>
        <dbReference type="ARBA" id="ARBA00022695"/>
    </source>
</evidence>
<dbReference type="PANTHER" id="PTHR46173:SF1">
    <property type="entry name" value="CCA TRNA NUCLEOTIDYLTRANSFERASE 1, MITOCHONDRIAL"/>
    <property type="match status" value="1"/>
</dbReference>
<keyword evidence="3" id="KW-0819">tRNA processing</keyword>
<reference evidence="13 14" key="1">
    <citation type="submission" date="2019-12" db="EMBL/GenBank/DDBJ databases">
        <authorList>
            <person name="Wolfe R."/>
            <person name="Danczak R."/>
            <person name="Wilkins M."/>
        </authorList>
    </citation>
    <scope>NUCLEOTIDE SEQUENCE [LARGE SCALE GENOMIC DNA]</scope>
    <source>
        <strain evidence="13">X2_MaxBin.013</strain>
    </source>
</reference>
<gene>
    <name evidence="13" type="ORF">FD145_696</name>
</gene>
<feature type="domain" description="tRNA nucleotidyltransferase/poly(A) polymerase RNA and SrmB- binding" evidence="11">
    <location>
        <begin position="173"/>
        <end position="234"/>
    </location>
</feature>
<keyword evidence="5" id="KW-0479">Metal-binding</keyword>
<evidence type="ECO:0000256" key="3">
    <source>
        <dbReference type="ARBA" id="ARBA00022694"/>
    </source>
</evidence>